<accession>A0ABP2MNZ3</accession>
<feature type="region of interest" description="Disordered" evidence="1">
    <location>
        <begin position="83"/>
        <end position="102"/>
    </location>
</feature>
<evidence type="ECO:0000256" key="1">
    <source>
        <dbReference type="SAM" id="MobiDB-lite"/>
    </source>
</evidence>
<evidence type="ECO:0008006" key="5">
    <source>
        <dbReference type="Google" id="ProtNLM"/>
    </source>
</evidence>
<proteinExistence type="predicted"/>
<dbReference type="EMBL" id="ADGH01000016">
    <property type="protein sequence ID" value="EHG24000.1"/>
    <property type="molecule type" value="Genomic_DNA"/>
</dbReference>
<evidence type="ECO:0000256" key="2">
    <source>
        <dbReference type="SAM" id="Phobius"/>
    </source>
</evidence>
<keyword evidence="2" id="KW-0472">Membrane</keyword>
<dbReference type="RefSeq" id="WP_006696885.1">
    <property type="nucleotide sequence ID" value="NZ_JH376860.1"/>
</dbReference>
<feature type="compositionally biased region" description="Low complexity" evidence="1">
    <location>
        <begin position="118"/>
        <end position="147"/>
    </location>
</feature>
<gene>
    <name evidence="3" type="ORF">HMPREF9432_01674</name>
</gene>
<protein>
    <recommendedName>
        <fullName evidence="5">Preprotein translocase subunit SecG</fullName>
    </recommendedName>
</protein>
<evidence type="ECO:0000313" key="4">
    <source>
        <dbReference type="Proteomes" id="UP000003175"/>
    </source>
</evidence>
<name>A0ABP2MNZ3_9FIRM</name>
<keyword evidence="2" id="KW-0812">Transmembrane</keyword>
<evidence type="ECO:0000313" key="3">
    <source>
        <dbReference type="EMBL" id="EHG24000.1"/>
    </source>
</evidence>
<keyword evidence="4" id="KW-1185">Reference proteome</keyword>
<feature type="transmembrane region" description="Helical" evidence="2">
    <location>
        <begin position="59"/>
        <end position="78"/>
    </location>
</feature>
<dbReference type="Proteomes" id="UP000003175">
    <property type="component" value="Unassembled WGS sequence"/>
</dbReference>
<comment type="caution">
    <text evidence="3">The sequence shown here is derived from an EMBL/GenBank/DDBJ whole genome shotgun (WGS) entry which is preliminary data.</text>
</comment>
<reference evidence="3 4" key="1">
    <citation type="submission" date="2011-08" db="EMBL/GenBank/DDBJ databases">
        <title>The Genome Sequence of Selenomonas noxia F0398.</title>
        <authorList>
            <consortium name="The Broad Institute Genome Sequencing Platform"/>
            <person name="Earl A."/>
            <person name="Ward D."/>
            <person name="Feldgarden M."/>
            <person name="Gevers D."/>
            <person name="Izard J."/>
            <person name="Ganesan A."/>
            <person name="Blanton J.M."/>
            <person name="Baranova O.V."/>
            <person name="Tanner A.C."/>
            <person name="Dewhirst F.E."/>
            <person name="Young S.K."/>
            <person name="Zeng Q."/>
            <person name="Gargeya S."/>
            <person name="Fitzgerald M."/>
            <person name="Haas B."/>
            <person name="Abouelleil A."/>
            <person name="Alvarado L."/>
            <person name="Arachchi H.M."/>
            <person name="Berlin A."/>
            <person name="Brown A."/>
            <person name="Chapman S.B."/>
            <person name="Chen Z."/>
            <person name="Dunbar C."/>
            <person name="Freedman E."/>
            <person name="Gearin G."/>
            <person name="Gellesch M."/>
            <person name="Goldberg J."/>
            <person name="Griggs A."/>
            <person name="Gujja S."/>
            <person name="Heiman D."/>
            <person name="Howarth C."/>
            <person name="Larson L."/>
            <person name="Lui A."/>
            <person name="MacDonald P.J.P."/>
            <person name="Montmayeur A."/>
            <person name="Murphy C."/>
            <person name="Neiman D."/>
            <person name="Pearson M."/>
            <person name="Priest M."/>
            <person name="Roberts A."/>
            <person name="Saif S."/>
            <person name="Shea T."/>
            <person name="Shenoy N."/>
            <person name="Sisk P."/>
            <person name="Stolte C."/>
            <person name="Sykes S."/>
            <person name="Wortman J."/>
            <person name="Nusbaum C."/>
            <person name="Birren B."/>
        </authorList>
    </citation>
    <scope>NUCLEOTIDE SEQUENCE [LARGE SCALE GENOMIC DNA]</scope>
    <source>
        <strain evidence="3 4">F0398</strain>
    </source>
</reference>
<organism evidence="3 4">
    <name type="scientific">Selenomonas noxia F0398</name>
    <dbReference type="NCBI Taxonomy" id="702437"/>
    <lineage>
        <taxon>Bacteria</taxon>
        <taxon>Bacillati</taxon>
        <taxon>Bacillota</taxon>
        <taxon>Negativicutes</taxon>
        <taxon>Selenomonadales</taxon>
        <taxon>Selenomonadaceae</taxon>
        <taxon>Selenomonas</taxon>
    </lineage>
</organism>
<feature type="region of interest" description="Disordered" evidence="1">
    <location>
        <begin position="107"/>
        <end position="182"/>
    </location>
</feature>
<keyword evidence="2" id="KW-1133">Transmembrane helix</keyword>
<sequence>MDRERRERQKSIRAARAWLTGAEDALAGEDDLAGDLKLMLARAELARIAAHRRARLRRWAGWLVPPIAAAAVWAWIAWESPSPQEETAQPFPVRAAQERAEMPAPEMVAAAPAPPPVETSAAETGEPSAASSSSTQAPETAAAAPAALRNEPEQPARSKAAARMPNADMQRLMQVGGKILRE</sequence>